<dbReference type="PANTHER" id="PTHR37783">
    <property type="entry name" value="MEMBRANE PROTEIN, PUTATIVE (AFU_ORTHOLOGUE AFUA_1G04315)-RELATED"/>
    <property type="match status" value="1"/>
</dbReference>
<feature type="transmembrane region" description="Helical" evidence="2">
    <location>
        <begin position="159"/>
        <end position="179"/>
    </location>
</feature>
<keyword evidence="2" id="KW-1133">Transmembrane helix</keyword>
<feature type="compositionally biased region" description="Polar residues" evidence="1">
    <location>
        <begin position="1"/>
        <end position="13"/>
    </location>
</feature>
<organism evidence="4 5">
    <name type="scientific">Cytospora chrysosperma</name>
    <name type="common">Cytospora canker fungus</name>
    <name type="synonym">Sphaeria chrysosperma</name>
    <dbReference type="NCBI Taxonomy" id="252740"/>
    <lineage>
        <taxon>Eukaryota</taxon>
        <taxon>Fungi</taxon>
        <taxon>Dikarya</taxon>
        <taxon>Ascomycota</taxon>
        <taxon>Pezizomycotina</taxon>
        <taxon>Sordariomycetes</taxon>
        <taxon>Sordariomycetidae</taxon>
        <taxon>Diaporthales</taxon>
        <taxon>Cytosporaceae</taxon>
        <taxon>Cytospora</taxon>
    </lineage>
</organism>
<feature type="transmembrane region" description="Helical" evidence="2">
    <location>
        <begin position="199"/>
        <end position="219"/>
    </location>
</feature>
<keyword evidence="2" id="KW-0472">Membrane</keyword>
<evidence type="ECO:0000256" key="2">
    <source>
        <dbReference type="SAM" id="Phobius"/>
    </source>
</evidence>
<feature type="domain" description="DUF2470" evidence="3">
    <location>
        <begin position="42"/>
        <end position="115"/>
    </location>
</feature>
<evidence type="ECO:0000256" key="1">
    <source>
        <dbReference type="SAM" id="MobiDB-lite"/>
    </source>
</evidence>
<evidence type="ECO:0000313" key="5">
    <source>
        <dbReference type="Proteomes" id="UP000284375"/>
    </source>
</evidence>
<dbReference type="Pfam" id="PF10615">
    <property type="entry name" value="DUF2470"/>
    <property type="match status" value="1"/>
</dbReference>
<evidence type="ECO:0000313" key="4">
    <source>
        <dbReference type="EMBL" id="ROV91971.1"/>
    </source>
</evidence>
<reference evidence="4 5" key="1">
    <citation type="submission" date="2015-09" db="EMBL/GenBank/DDBJ databases">
        <title>Host preference determinants of Valsa canker pathogens revealed by comparative genomics.</title>
        <authorList>
            <person name="Yin Z."/>
            <person name="Huang L."/>
        </authorList>
    </citation>
    <scope>NUCLEOTIDE SEQUENCE [LARGE SCALE GENOMIC DNA]</scope>
    <source>
        <strain evidence="4 5">YSFL</strain>
    </source>
</reference>
<dbReference type="InterPro" id="IPR019595">
    <property type="entry name" value="DUF2470"/>
</dbReference>
<feature type="region of interest" description="Disordered" evidence="1">
    <location>
        <begin position="121"/>
        <end position="142"/>
    </location>
</feature>
<dbReference type="Gene3D" id="3.20.180.10">
    <property type="entry name" value="PNP-oxidase-like"/>
    <property type="match status" value="1"/>
</dbReference>
<proteinExistence type="predicted"/>
<feature type="region of interest" description="Disordered" evidence="1">
    <location>
        <begin position="1"/>
        <end position="34"/>
    </location>
</feature>
<comment type="caution">
    <text evidence="4">The sequence shown here is derived from an EMBL/GenBank/DDBJ whole genome shotgun (WGS) entry which is preliminary data.</text>
</comment>
<dbReference type="PANTHER" id="PTHR37783:SF1">
    <property type="entry name" value="MEMBRANE PROTEIN, PUTATIVE (AFU_ORTHOLOGUE AFUA_1G04315)-RELATED"/>
    <property type="match status" value="1"/>
</dbReference>
<dbReference type="AlphaFoldDB" id="A0A423VLU4"/>
<protein>
    <recommendedName>
        <fullName evidence="3">DUF2470 domain-containing protein</fullName>
    </recommendedName>
</protein>
<feature type="compositionally biased region" description="Low complexity" evidence="1">
    <location>
        <begin position="127"/>
        <end position="142"/>
    </location>
</feature>
<sequence length="272" mass="29555">MVVTRSASRSQRGTPSTQPQPPPSPPSATTTPSPIAIDADQKARTLAHMNKDHQEDMAAILQHHARLSAPDAADPVMLDLDLTSMTIRSKSGVHTVAIAPPMDTWDDRRVRLAGMSNEARGALGWDSPGHAPSSSPSSAAVAGGPPAEIPFHWPRGSDWVSFAGLALYWSSCVLVYGGFVTPGSASWQVLDSVRFPYGPVGYIWLVRKIFALVVAIHVVEAFWLDRSRLAPGGLRRGSKVWWLWVGAAFFEGLPAYKRWDRLVVVKGSRKSE</sequence>
<keyword evidence="5" id="KW-1185">Reference proteome</keyword>
<dbReference type="InterPro" id="IPR037119">
    <property type="entry name" value="Haem_oxidase_HugZ-like_sf"/>
</dbReference>
<dbReference type="Proteomes" id="UP000284375">
    <property type="component" value="Unassembled WGS sequence"/>
</dbReference>
<dbReference type="OrthoDB" id="5553410at2759"/>
<keyword evidence="2" id="KW-0812">Transmembrane</keyword>
<evidence type="ECO:0000259" key="3">
    <source>
        <dbReference type="Pfam" id="PF10615"/>
    </source>
</evidence>
<dbReference type="EMBL" id="LJZO01000040">
    <property type="protein sequence ID" value="ROV91971.1"/>
    <property type="molecule type" value="Genomic_DNA"/>
</dbReference>
<gene>
    <name evidence="4" type="ORF">VSDG_07614</name>
</gene>
<accession>A0A423VLU4</accession>
<name>A0A423VLU4_CYTCH</name>